<gene>
    <name evidence="10" type="ORF">GCM10023333_36130</name>
</gene>
<feature type="domain" description="ABC transporter" evidence="8">
    <location>
        <begin position="334"/>
        <end position="571"/>
    </location>
</feature>
<dbReference type="InterPro" id="IPR003439">
    <property type="entry name" value="ABC_transporter-like_ATP-bd"/>
</dbReference>
<feature type="transmembrane region" description="Helical" evidence="7">
    <location>
        <begin position="135"/>
        <end position="156"/>
    </location>
</feature>
<dbReference type="CDD" id="cd18541">
    <property type="entry name" value="ABC_6TM_TmrB_like"/>
    <property type="match status" value="1"/>
</dbReference>
<feature type="domain" description="ABC transmembrane type-1" evidence="9">
    <location>
        <begin position="19"/>
        <end position="303"/>
    </location>
</feature>
<dbReference type="RefSeq" id="WP_345336875.1">
    <property type="nucleotide sequence ID" value="NZ_BAABJZ010000101.1"/>
</dbReference>
<reference evidence="11" key="1">
    <citation type="journal article" date="2019" name="Int. J. Syst. Evol. Microbiol.">
        <title>The Global Catalogue of Microorganisms (GCM) 10K type strain sequencing project: providing services to taxonomists for standard genome sequencing and annotation.</title>
        <authorList>
            <consortium name="The Broad Institute Genomics Platform"/>
            <consortium name="The Broad Institute Genome Sequencing Center for Infectious Disease"/>
            <person name="Wu L."/>
            <person name="Ma J."/>
        </authorList>
    </citation>
    <scope>NUCLEOTIDE SEQUENCE [LARGE SCALE GENOMIC DNA]</scope>
    <source>
        <strain evidence="11">JCM 18401</strain>
    </source>
</reference>
<keyword evidence="6 7" id="KW-0472">Membrane</keyword>
<dbReference type="Gene3D" id="1.20.1560.10">
    <property type="entry name" value="ABC transporter type 1, transmembrane domain"/>
    <property type="match status" value="1"/>
</dbReference>
<dbReference type="PANTHER" id="PTHR24221:SF300">
    <property type="entry name" value="MULTIDRUG RESISTANCE-LIKE ATP-BINDING PROTEIN MDLA"/>
    <property type="match status" value="1"/>
</dbReference>
<keyword evidence="4" id="KW-0067">ATP-binding</keyword>
<dbReference type="PROSITE" id="PS50893">
    <property type="entry name" value="ABC_TRANSPORTER_2"/>
    <property type="match status" value="1"/>
</dbReference>
<evidence type="ECO:0000256" key="6">
    <source>
        <dbReference type="ARBA" id="ARBA00023136"/>
    </source>
</evidence>
<keyword evidence="3" id="KW-0547">Nucleotide-binding</keyword>
<evidence type="ECO:0000256" key="1">
    <source>
        <dbReference type="ARBA" id="ARBA00004651"/>
    </source>
</evidence>
<dbReference type="InterPro" id="IPR017871">
    <property type="entry name" value="ABC_transporter-like_CS"/>
</dbReference>
<evidence type="ECO:0000256" key="3">
    <source>
        <dbReference type="ARBA" id="ARBA00022741"/>
    </source>
</evidence>
<dbReference type="InterPro" id="IPR036640">
    <property type="entry name" value="ABC1_TM_sf"/>
</dbReference>
<dbReference type="Gene3D" id="3.40.50.300">
    <property type="entry name" value="P-loop containing nucleotide triphosphate hydrolases"/>
    <property type="match status" value="1"/>
</dbReference>
<dbReference type="PROSITE" id="PS50929">
    <property type="entry name" value="ABC_TM1F"/>
    <property type="match status" value="1"/>
</dbReference>
<name>A0ABP9FCX7_9GAMM</name>
<dbReference type="InterPro" id="IPR027417">
    <property type="entry name" value="P-loop_NTPase"/>
</dbReference>
<dbReference type="InterPro" id="IPR003593">
    <property type="entry name" value="AAA+_ATPase"/>
</dbReference>
<feature type="transmembrane region" description="Helical" evidence="7">
    <location>
        <begin position="247"/>
        <end position="268"/>
    </location>
</feature>
<evidence type="ECO:0000313" key="11">
    <source>
        <dbReference type="Proteomes" id="UP001499988"/>
    </source>
</evidence>
<dbReference type="Pfam" id="PF00005">
    <property type="entry name" value="ABC_tran"/>
    <property type="match status" value="1"/>
</dbReference>
<keyword evidence="2 7" id="KW-0812">Transmembrane</keyword>
<dbReference type="SUPFAM" id="SSF90123">
    <property type="entry name" value="ABC transporter transmembrane region"/>
    <property type="match status" value="1"/>
</dbReference>
<comment type="subcellular location">
    <subcellularLocation>
        <location evidence="1">Cell membrane</location>
        <topology evidence="1">Multi-pass membrane protein</topology>
    </subcellularLocation>
</comment>
<feature type="transmembrane region" description="Helical" evidence="7">
    <location>
        <begin position="59"/>
        <end position="77"/>
    </location>
</feature>
<keyword evidence="11" id="KW-1185">Reference proteome</keyword>
<dbReference type="InterPro" id="IPR011527">
    <property type="entry name" value="ABC1_TM_dom"/>
</dbReference>
<dbReference type="Pfam" id="PF00664">
    <property type="entry name" value="ABC_membrane"/>
    <property type="match status" value="1"/>
</dbReference>
<evidence type="ECO:0000259" key="9">
    <source>
        <dbReference type="PROSITE" id="PS50929"/>
    </source>
</evidence>
<evidence type="ECO:0000256" key="2">
    <source>
        <dbReference type="ARBA" id="ARBA00022692"/>
    </source>
</evidence>
<dbReference type="SUPFAM" id="SSF52540">
    <property type="entry name" value="P-loop containing nucleoside triphosphate hydrolases"/>
    <property type="match status" value="1"/>
</dbReference>
<evidence type="ECO:0000256" key="5">
    <source>
        <dbReference type="ARBA" id="ARBA00022989"/>
    </source>
</evidence>
<sequence length="582" mass="64964">MSLFRHLGWFFRRHKFTYALALLMLLVVALMNISVPYLIGQTLDGLLQQPEQQTGLFGYLPQLLLLGLALYLLRFGWRMVLFGASYRLGGDLRQQLFRRLSRQGLAFYSSHSTGDLMARATNDVDAVEVAAGEGILTGFDGVLTFTFILLMMFSVIDWRLTLVALLPFPLMGLAFYRISKLLHRHFHQSLERFSELNEATQQAIAGIRLVKAMGRERIESQGFDQITDAAAERTYQVARAEAMYDPVIFVCLAFTTVLSLGFGTWLIVHDQLTLGQLTSFSLYLGQLIWPMFAFGWLLNIVERGNAAIVRLDSVLNAPDSVVDEGERALTQTRLQISDLRFCYPDDPSTTAPALTIDRLDLPPGKVLGIAGPTGAGKTTLVRLLQRQFDCAGAITLGEHAIDQYPLAQLRSAFALVPQDPFLFSASVRDNIALARPDASDEAVRQAARLAAVEADILRFPEGFETQVGERGVTLSGGQRQRIAIARALLSEAPLLILDDALSAVDMETEQQILSHLRRHNRQQSRIIISHRLSSLMDADEIVVLRAGALCERGRHHELIAQDGWFSRMWTYQQMEAALDEQA</sequence>
<evidence type="ECO:0000313" key="10">
    <source>
        <dbReference type="EMBL" id="GAA4899307.1"/>
    </source>
</evidence>
<evidence type="ECO:0000256" key="4">
    <source>
        <dbReference type="ARBA" id="ARBA00022840"/>
    </source>
</evidence>
<dbReference type="InterPro" id="IPR039421">
    <property type="entry name" value="Type_1_exporter"/>
</dbReference>
<feature type="transmembrane region" description="Helical" evidence="7">
    <location>
        <begin position="162"/>
        <end position="179"/>
    </location>
</feature>
<evidence type="ECO:0000259" key="8">
    <source>
        <dbReference type="PROSITE" id="PS50893"/>
    </source>
</evidence>
<dbReference type="PROSITE" id="PS00211">
    <property type="entry name" value="ABC_TRANSPORTER_1"/>
    <property type="match status" value="1"/>
</dbReference>
<dbReference type="SMART" id="SM00382">
    <property type="entry name" value="AAA"/>
    <property type="match status" value="1"/>
</dbReference>
<organism evidence="10 11">
    <name type="scientific">Ferrimonas pelagia</name>
    <dbReference type="NCBI Taxonomy" id="1177826"/>
    <lineage>
        <taxon>Bacteria</taxon>
        <taxon>Pseudomonadati</taxon>
        <taxon>Pseudomonadota</taxon>
        <taxon>Gammaproteobacteria</taxon>
        <taxon>Alteromonadales</taxon>
        <taxon>Ferrimonadaceae</taxon>
        <taxon>Ferrimonas</taxon>
    </lineage>
</organism>
<dbReference type="PANTHER" id="PTHR24221">
    <property type="entry name" value="ATP-BINDING CASSETTE SUB-FAMILY B"/>
    <property type="match status" value="1"/>
</dbReference>
<feature type="transmembrane region" description="Helical" evidence="7">
    <location>
        <begin position="20"/>
        <end position="39"/>
    </location>
</feature>
<accession>A0ABP9FCX7</accession>
<evidence type="ECO:0000256" key="7">
    <source>
        <dbReference type="SAM" id="Phobius"/>
    </source>
</evidence>
<dbReference type="EMBL" id="BAABJZ010000101">
    <property type="protein sequence ID" value="GAA4899307.1"/>
    <property type="molecule type" value="Genomic_DNA"/>
</dbReference>
<protein>
    <submittedName>
        <fullName evidence="10">SmdA family multidrug ABC transporter permease/ATP-binding protein</fullName>
    </submittedName>
</protein>
<keyword evidence="5 7" id="KW-1133">Transmembrane helix</keyword>
<feature type="transmembrane region" description="Helical" evidence="7">
    <location>
        <begin position="280"/>
        <end position="301"/>
    </location>
</feature>
<proteinExistence type="predicted"/>
<comment type="caution">
    <text evidence="10">The sequence shown here is derived from an EMBL/GenBank/DDBJ whole genome shotgun (WGS) entry which is preliminary data.</text>
</comment>
<dbReference type="Proteomes" id="UP001499988">
    <property type="component" value="Unassembled WGS sequence"/>
</dbReference>